<dbReference type="SUPFAM" id="SSF52833">
    <property type="entry name" value="Thioredoxin-like"/>
    <property type="match status" value="1"/>
</dbReference>
<dbReference type="GO" id="GO:0045454">
    <property type="term" value="P:cell redox homeostasis"/>
    <property type="evidence" value="ECO:0007669"/>
    <property type="project" value="TreeGrafter"/>
</dbReference>
<dbReference type="EMBL" id="JACATZ010000001">
    <property type="protein sequence ID" value="NWJ46985.1"/>
    <property type="molecule type" value="Genomic_DNA"/>
</dbReference>
<dbReference type="Proteomes" id="UP001431572">
    <property type="component" value="Plasmid unnamed1"/>
</dbReference>
<reference evidence="2 4" key="1">
    <citation type="submission" date="2020-06" db="EMBL/GenBank/DDBJ databases">
        <title>Anoxygenic phototrophic Chloroflexota member uses a Type I reaction center.</title>
        <authorList>
            <person name="Tsuji J.M."/>
            <person name="Shaw N.A."/>
            <person name="Nagashima S."/>
            <person name="Venkiteswaran J."/>
            <person name="Schiff S.L."/>
            <person name="Hanada S."/>
            <person name="Tank M."/>
            <person name="Neufeld J.D."/>
        </authorList>
    </citation>
    <scope>NUCLEOTIDE SEQUENCE [LARGE SCALE GENOMIC DNA]</scope>
    <source>
        <strain evidence="2">L227-S17</strain>
    </source>
</reference>
<evidence type="ECO:0000313" key="2">
    <source>
        <dbReference type="EMBL" id="NWJ46985.1"/>
    </source>
</evidence>
<gene>
    <name evidence="2" type="ORF">HXX08_14075</name>
    <name evidence="3" type="ORF">OZ401_004822</name>
</gene>
<dbReference type="CDD" id="cd02976">
    <property type="entry name" value="NrdH"/>
    <property type="match status" value="1"/>
</dbReference>
<evidence type="ECO:0000259" key="1">
    <source>
        <dbReference type="Pfam" id="PF00462"/>
    </source>
</evidence>
<dbReference type="InterPro" id="IPR036249">
    <property type="entry name" value="Thioredoxin-like_sf"/>
</dbReference>
<organism evidence="2 4">
    <name type="scientific">Candidatus Chlorohelix allophototropha</name>
    <dbReference type="NCBI Taxonomy" id="3003348"/>
    <lineage>
        <taxon>Bacteria</taxon>
        <taxon>Bacillati</taxon>
        <taxon>Chloroflexota</taxon>
        <taxon>Chloroflexia</taxon>
        <taxon>Candidatus Chloroheliales</taxon>
        <taxon>Candidatus Chloroheliaceae</taxon>
        <taxon>Candidatus Chlorohelix</taxon>
    </lineage>
</organism>
<dbReference type="Proteomes" id="UP000521676">
    <property type="component" value="Unassembled WGS sequence"/>
</dbReference>
<proteinExistence type="predicted"/>
<dbReference type="GO" id="GO:0009055">
    <property type="term" value="F:electron transfer activity"/>
    <property type="evidence" value="ECO:0007669"/>
    <property type="project" value="TreeGrafter"/>
</dbReference>
<evidence type="ECO:0000313" key="4">
    <source>
        <dbReference type="Proteomes" id="UP000521676"/>
    </source>
</evidence>
<dbReference type="Gene3D" id="3.40.30.10">
    <property type="entry name" value="Glutaredoxin"/>
    <property type="match status" value="1"/>
</dbReference>
<name>A0A8T7M4G4_9CHLR</name>
<dbReference type="PANTHER" id="PTHR34386">
    <property type="entry name" value="GLUTAREDOXIN"/>
    <property type="match status" value="1"/>
</dbReference>
<dbReference type="EMBL" id="CP128401">
    <property type="protein sequence ID" value="WJW70020.1"/>
    <property type="molecule type" value="Genomic_DNA"/>
</dbReference>
<evidence type="ECO:0000313" key="3">
    <source>
        <dbReference type="EMBL" id="WJW70020.1"/>
    </source>
</evidence>
<accession>A0A8T7M4G4</accession>
<dbReference type="InterPro" id="IPR051548">
    <property type="entry name" value="Grx-like_ET"/>
</dbReference>
<dbReference type="PROSITE" id="PS51354">
    <property type="entry name" value="GLUTAREDOXIN_2"/>
    <property type="match status" value="1"/>
</dbReference>
<dbReference type="InterPro" id="IPR002109">
    <property type="entry name" value="Glutaredoxin"/>
</dbReference>
<reference evidence="3" key="2">
    <citation type="journal article" date="2024" name="Nature">
        <title>Anoxygenic phototroph of the Chloroflexota uses a type I reaction centre.</title>
        <authorList>
            <person name="Tsuji J.M."/>
            <person name="Shaw N.A."/>
            <person name="Nagashima S."/>
            <person name="Venkiteswaran J.J."/>
            <person name="Schiff S.L."/>
            <person name="Watanabe T."/>
            <person name="Fukui M."/>
            <person name="Hanada S."/>
            <person name="Tank M."/>
            <person name="Neufeld J.D."/>
        </authorList>
    </citation>
    <scope>NUCLEOTIDE SEQUENCE</scope>
    <source>
        <strain evidence="3">L227-S17</strain>
        <plasmid evidence="3 5">unnamed1</plasmid>
    </source>
</reference>
<feature type="domain" description="Glutaredoxin" evidence="1">
    <location>
        <begin position="6"/>
        <end position="62"/>
    </location>
</feature>
<dbReference type="PANTHER" id="PTHR34386:SF1">
    <property type="entry name" value="GLUTAREDOXIN-LIKE PROTEIN NRDH"/>
    <property type="match status" value="1"/>
</dbReference>
<protein>
    <submittedName>
        <fullName evidence="2">NrdH-redoxin</fullName>
    </submittedName>
</protein>
<keyword evidence="3" id="KW-0614">Plasmid</keyword>
<geneLocation type="plasmid" evidence="3 5">
    <name>unnamed1</name>
</geneLocation>
<dbReference type="Pfam" id="PF00462">
    <property type="entry name" value="Glutaredoxin"/>
    <property type="match status" value="1"/>
</dbReference>
<evidence type="ECO:0000313" key="5">
    <source>
        <dbReference type="Proteomes" id="UP001431572"/>
    </source>
</evidence>
<sequence>MGETIVHTTPTCPYCRYVKDYLTRENISFLEKNIAADRQAAMEMAMQSGQQGVPVTEIAGETIVDFDQPALREAVYKLR</sequence>
<dbReference type="RefSeq" id="WP_341471905.1">
    <property type="nucleotide sequence ID" value="NZ_CP128401.1"/>
</dbReference>
<keyword evidence="5" id="KW-1185">Reference proteome</keyword>
<dbReference type="AlphaFoldDB" id="A0A8T7M4G4"/>